<keyword evidence="2" id="KW-1133">Transmembrane helix</keyword>
<evidence type="ECO:0000313" key="3">
    <source>
        <dbReference type="EMBL" id="OSX58351.1"/>
    </source>
</evidence>
<evidence type="ECO:0000313" key="4">
    <source>
        <dbReference type="Proteomes" id="UP000194127"/>
    </source>
</evidence>
<reference evidence="3 4" key="1">
    <citation type="submission" date="2017-04" db="EMBL/GenBank/DDBJ databases">
        <title>Genome Sequence of the Model Brown-Rot Fungus Postia placenta SB12.</title>
        <authorList>
            <consortium name="DOE Joint Genome Institute"/>
            <person name="Gaskell J."/>
            <person name="Kersten P."/>
            <person name="Larrondo L.F."/>
            <person name="Canessa P."/>
            <person name="Martinez D."/>
            <person name="Hibbett D."/>
            <person name="Schmoll M."/>
            <person name="Kubicek C.P."/>
            <person name="Martinez A.T."/>
            <person name="Yadav J."/>
            <person name="Master E."/>
            <person name="Magnuson J.K."/>
            <person name="James T."/>
            <person name="Yaver D."/>
            <person name="Berka R."/>
            <person name="Labutti K."/>
            <person name="Lipzen A."/>
            <person name="Aerts A."/>
            <person name="Barry K."/>
            <person name="Henrissat B."/>
            <person name="Blanchette R."/>
            <person name="Grigoriev I."/>
            <person name="Cullen D."/>
        </authorList>
    </citation>
    <scope>NUCLEOTIDE SEQUENCE [LARGE SCALE GENOMIC DNA]</scope>
    <source>
        <strain evidence="3 4">MAD-698-R-SB12</strain>
    </source>
</reference>
<evidence type="ECO:0000256" key="2">
    <source>
        <dbReference type="SAM" id="Phobius"/>
    </source>
</evidence>
<dbReference type="RefSeq" id="XP_024335145.1">
    <property type="nucleotide sequence ID" value="XM_024486869.1"/>
</dbReference>
<evidence type="ECO:0000256" key="1">
    <source>
        <dbReference type="SAM" id="MobiDB-lite"/>
    </source>
</evidence>
<dbReference type="Proteomes" id="UP000194127">
    <property type="component" value="Unassembled WGS sequence"/>
</dbReference>
<protein>
    <submittedName>
        <fullName evidence="3">Uncharacterized protein</fullName>
    </submittedName>
</protein>
<keyword evidence="2" id="KW-0472">Membrane</keyword>
<keyword evidence="4" id="KW-1185">Reference proteome</keyword>
<accession>A0A1X6MPL9</accession>
<feature type="transmembrane region" description="Helical" evidence="2">
    <location>
        <begin position="157"/>
        <end position="177"/>
    </location>
</feature>
<organism evidence="3 4">
    <name type="scientific">Postia placenta MAD-698-R-SB12</name>
    <dbReference type="NCBI Taxonomy" id="670580"/>
    <lineage>
        <taxon>Eukaryota</taxon>
        <taxon>Fungi</taxon>
        <taxon>Dikarya</taxon>
        <taxon>Basidiomycota</taxon>
        <taxon>Agaricomycotina</taxon>
        <taxon>Agaricomycetes</taxon>
        <taxon>Polyporales</taxon>
        <taxon>Adustoporiaceae</taxon>
        <taxon>Rhodonia</taxon>
    </lineage>
</organism>
<dbReference type="GeneID" id="36331818"/>
<sequence>MIRQLYETAFLRLEPASFHYCGGLVIRTAVTFSVVLALCADHPSLCNIVGFQRLGTFDIVLGSIYAATCGMCLFGVMAVSLQRLWMTWLYARLSVVSALAITGTDLFRVINELLDECAKIAQSKTVIKWILTMAKLGLSEATTNCRNKWSYGSTLEIITLIFVAIGVSCHSSLVFAWSNELHEAAMWARLMRPFATKPPRPSGGEDAHPAHDKPPLPAYNARQCAQPHDAPPAYDGHDGSDGAKLYNDAKPPLYSEDDLEMLEKQETYSDVVGPDPSEDLEGNYGEKNVVK</sequence>
<name>A0A1X6MPL9_9APHY</name>
<gene>
    <name evidence="3" type="ORF">POSPLADRAFT_1154668</name>
</gene>
<feature type="compositionally biased region" description="Basic and acidic residues" evidence="1">
    <location>
        <begin position="203"/>
        <end position="214"/>
    </location>
</feature>
<keyword evidence="2" id="KW-0812">Transmembrane</keyword>
<proteinExistence type="predicted"/>
<feature type="transmembrane region" description="Helical" evidence="2">
    <location>
        <begin position="17"/>
        <end position="38"/>
    </location>
</feature>
<feature type="transmembrane region" description="Helical" evidence="2">
    <location>
        <begin position="59"/>
        <end position="81"/>
    </location>
</feature>
<dbReference type="OrthoDB" id="10269681at2759"/>
<feature type="region of interest" description="Disordered" evidence="1">
    <location>
        <begin position="197"/>
        <end position="291"/>
    </location>
</feature>
<dbReference type="AlphaFoldDB" id="A0A1X6MPL9"/>
<dbReference type="EMBL" id="KZ110605">
    <property type="protein sequence ID" value="OSX58351.1"/>
    <property type="molecule type" value="Genomic_DNA"/>
</dbReference>